<dbReference type="InterPro" id="IPR058634">
    <property type="entry name" value="AaeA-lik-b-barrel"/>
</dbReference>
<evidence type="ECO:0000313" key="6">
    <source>
        <dbReference type="EMBL" id="ORJ25482.1"/>
    </source>
</evidence>
<dbReference type="AlphaFoldDB" id="A0A1X0WFD5"/>
<reference evidence="6 7" key="1">
    <citation type="journal article" date="2017" name="Int. J. Syst. Evol. Microbiol.">
        <title>Rouxiella badensis sp. nov. and Rouxiella silvae sp. nov. isolated from peat bog soil in Germany and emendation of the genus description.</title>
        <authorList>
            <person name="Le Fleche-Mateos A."/>
            <person name="Kugler J.H."/>
            <person name="Hansen S.H."/>
            <person name="Syldatk C."/>
            <person name="Hausmann R."/>
            <person name="Lomprez F."/>
            <person name="Vandenbogaert M."/>
            <person name="Manuguerra J.C."/>
            <person name="Grimont P.A."/>
        </authorList>
    </citation>
    <scope>NUCLEOTIDE SEQUENCE [LARGE SCALE GENOMIC DNA]</scope>
    <source>
        <strain evidence="6 7">DSM 100043</strain>
    </source>
</reference>
<accession>A0A1X0WFD5</accession>
<dbReference type="Pfam" id="PF25876">
    <property type="entry name" value="HH_MFP_RND"/>
    <property type="match status" value="1"/>
</dbReference>
<comment type="caution">
    <text evidence="6">The sequence shown here is derived from an EMBL/GenBank/DDBJ whole genome shotgun (WGS) entry which is preliminary data.</text>
</comment>
<dbReference type="Gene3D" id="2.40.30.170">
    <property type="match status" value="1"/>
</dbReference>
<evidence type="ECO:0000313" key="7">
    <source>
        <dbReference type="Proteomes" id="UP000192536"/>
    </source>
</evidence>
<dbReference type="PANTHER" id="PTHR30386:SF24">
    <property type="entry name" value="MULTIDRUG RESISTANCE EFFLUX PUMP"/>
    <property type="match status" value="1"/>
</dbReference>
<dbReference type="Pfam" id="PF25917">
    <property type="entry name" value="BSH_RND"/>
    <property type="match status" value="1"/>
</dbReference>
<evidence type="ECO:0000259" key="5">
    <source>
        <dbReference type="Pfam" id="PF25963"/>
    </source>
</evidence>
<keyword evidence="2" id="KW-0472">Membrane</keyword>
<dbReference type="GeneID" id="93565973"/>
<keyword evidence="2" id="KW-0812">Transmembrane</keyword>
<sequence>MTPSLLTPKKTLIAIVGAAVLAIALICGWLFSTSTDQTTNDAFISADYTLVTPRISGQITHVRVEDNQYVHQGQPMIDIDDRDLRAALDAAKANLLVQQATVANAEASLIQQQSNIHQAAATLAASQATYVFAKADFARYLDLAAQGAGSKQNAQQARSRIDTAQANVARDSASLDAARQKTAILLAERERATGELKRAQAALDAAELNLSYTQIVAPVDGWVGQRVARQGAYVTPGNTLLALVPLKRAYVIGNFQETQLEHVRPGQPVDIRVDSFGGATLHGVVDSFAPATGVTFSPIAPDNATGNFTKVVQRIPVKIVLDAGQREASRLLVGMAVEATVHTAATAGSRP</sequence>
<evidence type="ECO:0000259" key="3">
    <source>
        <dbReference type="Pfam" id="PF25876"/>
    </source>
</evidence>
<evidence type="ECO:0000256" key="1">
    <source>
        <dbReference type="ARBA" id="ARBA00009477"/>
    </source>
</evidence>
<dbReference type="Proteomes" id="UP000192536">
    <property type="component" value="Unassembled WGS sequence"/>
</dbReference>
<feature type="domain" description="Multidrug resistance protein MdtA-like alpha-helical hairpin" evidence="3">
    <location>
        <begin position="117"/>
        <end position="179"/>
    </location>
</feature>
<dbReference type="GO" id="GO:0055085">
    <property type="term" value="P:transmembrane transport"/>
    <property type="evidence" value="ECO:0007669"/>
    <property type="project" value="InterPro"/>
</dbReference>
<feature type="transmembrane region" description="Helical" evidence="2">
    <location>
        <begin position="12"/>
        <end position="31"/>
    </location>
</feature>
<dbReference type="EMBL" id="MRWE01000015">
    <property type="protein sequence ID" value="ORJ25482.1"/>
    <property type="molecule type" value="Genomic_DNA"/>
</dbReference>
<keyword evidence="2" id="KW-1133">Transmembrane helix</keyword>
<keyword evidence="7" id="KW-1185">Reference proteome</keyword>
<feature type="domain" description="Multidrug resistance protein MdtA-like barrel-sandwich hybrid" evidence="4">
    <location>
        <begin position="51"/>
        <end position="244"/>
    </location>
</feature>
<comment type="similarity">
    <text evidence="1">Belongs to the membrane fusion protein (MFP) (TC 8.A.1) family.</text>
</comment>
<dbReference type="InterPro" id="IPR050739">
    <property type="entry name" value="MFP"/>
</dbReference>
<dbReference type="SUPFAM" id="SSF111369">
    <property type="entry name" value="HlyD-like secretion proteins"/>
    <property type="match status" value="2"/>
</dbReference>
<dbReference type="RefSeq" id="WP_084912545.1">
    <property type="nucleotide sequence ID" value="NZ_CP049603.1"/>
</dbReference>
<dbReference type="PANTHER" id="PTHR30386">
    <property type="entry name" value="MEMBRANE FUSION SUBUNIT OF EMRAB-TOLC MULTIDRUG EFFLUX PUMP"/>
    <property type="match status" value="1"/>
</dbReference>
<protein>
    <submittedName>
        <fullName evidence="6">Efflux transporter periplasmic adaptor subunit</fullName>
    </submittedName>
</protein>
<evidence type="ECO:0000256" key="2">
    <source>
        <dbReference type="SAM" id="Phobius"/>
    </source>
</evidence>
<dbReference type="Gene3D" id="1.10.287.470">
    <property type="entry name" value="Helix hairpin bin"/>
    <property type="match status" value="1"/>
</dbReference>
<dbReference type="InterPro" id="IPR058625">
    <property type="entry name" value="MdtA-like_BSH"/>
</dbReference>
<evidence type="ECO:0000259" key="4">
    <source>
        <dbReference type="Pfam" id="PF25917"/>
    </source>
</evidence>
<dbReference type="Pfam" id="PF25963">
    <property type="entry name" value="Beta-barrel_AAEA"/>
    <property type="match status" value="1"/>
</dbReference>
<dbReference type="InterPro" id="IPR058624">
    <property type="entry name" value="MdtA-like_HH"/>
</dbReference>
<dbReference type="Gene3D" id="2.40.50.100">
    <property type="match status" value="1"/>
</dbReference>
<dbReference type="STRING" id="1646377.BS640_10795"/>
<gene>
    <name evidence="6" type="ORF">BS640_10795</name>
</gene>
<proteinExistence type="inferred from homology"/>
<name>A0A1X0WFD5_9GAMM</name>
<organism evidence="6 7">
    <name type="scientific">Rouxiella badensis</name>
    <dbReference type="NCBI Taxonomy" id="1646377"/>
    <lineage>
        <taxon>Bacteria</taxon>
        <taxon>Pseudomonadati</taxon>
        <taxon>Pseudomonadota</taxon>
        <taxon>Gammaproteobacteria</taxon>
        <taxon>Enterobacterales</taxon>
        <taxon>Yersiniaceae</taxon>
        <taxon>Rouxiella</taxon>
    </lineage>
</organism>
<feature type="domain" description="p-hydroxybenzoic acid efflux pump subunit AaeA-like beta-barrel" evidence="5">
    <location>
        <begin position="250"/>
        <end position="338"/>
    </location>
</feature>